<keyword evidence="3" id="KW-1185">Reference proteome</keyword>
<accession>A0A2H1FEP8</accession>
<name>A0A2H1FEP8_9ARCH</name>
<evidence type="ECO:0000313" key="2">
    <source>
        <dbReference type="EMBL" id="SMH71240.1"/>
    </source>
</evidence>
<proteinExistence type="predicted"/>
<dbReference type="InterPro" id="IPR029058">
    <property type="entry name" value="AB_hydrolase_fold"/>
</dbReference>
<evidence type="ECO:0000313" key="3">
    <source>
        <dbReference type="Proteomes" id="UP000230607"/>
    </source>
</evidence>
<gene>
    <name evidence="2" type="ORF">NCS_11047</name>
</gene>
<dbReference type="RefSeq" id="WP_157927244.1">
    <property type="nucleotide sequence ID" value="NZ_LT841358.1"/>
</dbReference>
<dbReference type="SUPFAM" id="SSF53474">
    <property type="entry name" value="alpha/beta-Hydrolases"/>
    <property type="match status" value="1"/>
</dbReference>
<protein>
    <submittedName>
        <fullName evidence="2">Poly(R)-hydroxyalkanoic acid synthase, class III, PhaC subunit (Modular protein)</fullName>
    </submittedName>
</protein>
<reference evidence="3" key="1">
    <citation type="submission" date="2017-03" db="EMBL/GenBank/DDBJ databases">
        <authorList>
            <person name="Herbold C."/>
        </authorList>
    </citation>
    <scope>NUCLEOTIDE SEQUENCE [LARGE SCALE GENOMIC DNA]</scope>
</reference>
<dbReference type="EMBL" id="LT841358">
    <property type="protein sequence ID" value="SMH71240.1"/>
    <property type="molecule type" value="Genomic_DNA"/>
</dbReference>
<dbReference type="PANTHER" id="PTHR36837:SF2">
    <property type="entry name" value="POLY(3-HYDROXYALKANOATE) POLYMERASE SUBUNIT PHAC"/>
    <property type="match status" value="1"/>
</dbReference>
<evidence type="ECO:0000259" key="1">
    <source>
        <dbReference type="Pfam" id="PF00561"/>
    </source>
</evidence>
<organism evidence="2 3">
    <name type="scientific">Candidatus Nitrosotalea okcheonensis</name>
    <dbReference type="NCBI Taxonomy" id="1903276"/>
    <lineage>
        <taxon>Archaea</taxon>
        <taxon>Nitrososphaerota</taxon>
        <taxon>Nitrososphaeria</taxon>
        <taxon>Nitrosotaleales</taxon>
        <taxon>Nitrosotaleaceae</taxon>
        <taxon>Nitrosotalea</taxon>
    </lineage>
</organism>
<dbReference type="InterPro" id="IPR000073">
    <property type="entry name" value="AB_hydrolase_1"/>
</dbReference>
<dbReference type="Gene3D" id="3.40.50.1820">
    <property type="entry name" value="alpha/beta hydrolase"/>
    <property type="match status" value="1"/>
</dbReference>
<dbReference type="OrthoDB" id="9432at2157"/>
<dbReference type="AlphaFoldDB" id="A0A2H1FEP8"/>
<sequence>MSLATKTNTSNDVTKQASDYYYDYVFNWFDFALKYNSALFDAGSHALDTFFSSREGTAQNIEKNIRSSFDFTLRDDLNDDALASSMSDYVNSWIKLCGLFGYGQLTSNFYDFISYANKILEPLRDNINRTPSDIIHCSKTCCETSTLRDNGSTPSDAADVKGGFKIRHYKSDLAPKHKTPLLVIYSLINRHYILDLLPQVSVIRNLQKQGFDVYTTDWGTPSSFDKDLSLETYAEKYIGNAVEKIKEISGSEKISLFGYCWGGLFALIYSATHQENVKNLILHATPVDIEKEKTIIENWTAHLNADNLVDTCGNIPGWLLNLAFILRNPVETMLKYPRYFSEPRSLDEMTQFFAIETWLYDSRPIIGEVYREIVDQVYRKNLMIQNKMKVGSKTINLKEISVPVLDIIGTKDDLVPPSSSKSVLDAIGSADKRLVEFPTGHVGLCISTAAHEKLWPEVGKWLAQRS</sequence>
<feature type="domain" description="AB hydrolase-1" evidence="1">
    <location>
        <begin position="199"/>
        <end position="442"/>
    </location>
</feature>
<dbReference type="Proteomes" id="UP000230607">
    <property type="component" value="Chromosome 1"/>
</dbReference>
<dbReference type="PANTHER" id="PTHR36837">
    <property type="entry name" value="POLY(3-HYDROXYALKANOATE) POLYMERASE SUBUNIT PHAC"/>
    <property type="match status" value="1"/>
</dbReference>
<dbReference type="Pfam" id="PF00561">
    <property type="entry name" value="Abhydrolase_1"/>
    <property type="match status" value="1"/>
</dbReference>
<dbReference type="InterPro" id="IPR051321">
    <property type="entry name" value="PHA/PHB_synthase"/>
</dbReference>